<comment type="caution">
    <text evidence="1">The sequence shown here is derived from an EMBL/GenBank/DDBJ whole genome shotgun (WGS) entry which is preliminary data.</text>
</comment>
<keyword evidence="2" id="KW-1185">Reference proteome</keyword>
<accession>A0ABS5YPH1</accession>
<gene>
    <name evidence="1" type="ORF">KOI35_17750</name>
</gene>
<dbReference type="Proteomes" id="UP001519654">
    <property type="component" value="Unassembled WGS sequence"/>
</dbReference>
<evidence type="ECO:0000313" key="1">
    <source>
        <dbReference type="EMBL" id="MBU2665353.1"/>
    </source>
</evidence>
<name>A0ABS5YPH1_9ACTN</name>
<protein>
    <submittedName>
        <fullName evidence="1">Uncharacterized protein</fullName>
    </submittedName>
</protein>
<proteinExistence type="predicted"/>
<reference evidence="1 2" key="1">
    <citation type="submission" date="2021-06" db="EMBL/GenBank/DDBJ databases">
        <title>Actinoplanes lichenicola sp. nov., and Actinoplanes ovalisporus sp. nov., isolated from lichen in Thailand.</title>
        <authorList>
            <person name="Saeng-In P."/>
            <person name="Kanchanasin P."/>
            <person name="Yuki M."/>
            <person name="Kudo T."/>
            <person name="Ohkuma M."/>
            <person name="Phongsopitanun W."/>
            <person name="Tanasupawat S."/>
        </authorList>
    </citation>
    <scope>NUCLEOTIDE SEQUENCE [LARGE SCALE GENOMIC DNA]</scope>
    <source>
        <strain evidence="1 2">NBRC 110975</strain>
    </source>
</reference>
<organism evidence="1 2">
    <name type="scientific">Paractinoplanes bogorensis</name>
    <dbReference type="NCBI Taxonomy" id="1610840"/>
    <lineage>
        <taxon>Bacteria</taxon>
        <taxon>Bacillati</taxon>
        <taxon>Actinomycetota</taxon>
        <taxon>Actinomycetes</taxon>
        <taxon>Micromonosporales</taxon>
        <taxon>Micromonosporaceae</taxon>
        <taxon>Paractinoplanes</taxon>
    </lineage>
</organism>
<dbReference type="RefSeq" id="WP_215788563.1">
    <property type="nucleotide sequence ID" value="NZ_JAHKKG010000005.1"/>
</dbReference>
<dbReference type="EMBL" id="JAHKKG010000005">
    <property type="protein sequence ID" value="MBU2665353.1"/>
    <property type="molecule type" value="Genomic_DNA"/>
</dbReference>
<evidence type="ECO:0000313" key="2">
    <source>
        <dbReference type="Proteomes" id="UP001519654"/>
    </source>
</evidence>
<sequence>MMARVVRPTEEWRESIAEEAELVAQGDLDAEFAVTAELYPPDLLQRLDEVFDELETRASQLDGRPDDDVLLLIQETVLQLNAINDGYEQDAIATEGRTRLCSYIDQTLTAANIDLDALSARHNVARSDLTDEWRTW</sequence>